<reference evidence="11" key="1">
    <citation type="journal article" date="2019" name="Int. J. Syst. Evol. Microbiol.">
        <title>The Global Catalogue of Microorganisms (GCM) 10K type strain sequencing project: providing services to taxonomists for standard genome sequencing and annotation.</title>
        <authorList>
            <consortium name="The Broad Institute Genomics Platform"/>
            <consortium name="The Broad Institute Genome Sequencing Center for Infectious Disease"/>
            <person name="Wu L."/>
            <person name="Ma J."/>
        </authorList>
    </citation>
    <scope>NUCLEOTIDE SEQUENCE [LARGE SCALE GENOMIC DNA]</scope>
    <source>
        <strain evidence="11">CGMCC 1.10992</strain>
    </source>
</reference>
<comment type="caution">
    <text evidence="10">The sequence shown here is derived from an EMBL/GenBank/DDBJ whole genome shotgun (WGS) entry which is preliminary data.</text>
</comment>
<dbReference type="InterPro" id="IPR002034">
    <property type="entry name" value="AIPM/Hcit_synth_CS"/>
</dbReference>
<protein>
    <recommendedName>
        <fullName evidence="4 8">Homocitrate synthase</fullName>
        <ecNumber evidence="3 8">2.3.3.14</ecNumber>
    </recommendedName>
</protein>
<keyword evidence="11" id="KW-1185">Reference proteome</keyword>
<dbReference type="Gene3D" id="3.20.20.70">
    <property type="entry name" value="Aldolase class I"/>
    <property type="match status" value="1"/>
</dbReference>
<evidence type="ECO:0000256" key="1">
    <source>
        <dbReference type="ARBA" id="ARBA00003050"/>
    </source>
</evidence>
<evidence type="ECO:0000256" key="8">
    <source>
        <dbReference type="RuleBase" id="RU367143"/>
    </source>
</evidence>
<evidence type="ECO:0000256" key="3">
    <source>
        <dbReference type="ARBA" id="ARBA00012974"/>
    </source>
</evidence>
<dbReference type="RefSeq" id="WP_345338702.1">
    <property type="nucleotide sequence ID" value="NZ_BAABLI010000007.1"/>
</dbReference>
<evidence type="ECO:0000256" key="2">
    <source>
        <dbReference type="ARBA" id="ARBA00006154"/>
    </source>
</evidence>
<dbReference type="InterPro" id="IPR013477">
    <property type="entry name" value="NifV/FrbC"/>
</dbReference>
<gene>
    <name evidence="10" type="primary">nifV</name>
    <name evidence="10" type="ORF">ACFSJ3_00955</name>
</gene>
<dbReference type="NCBIfam" id="TIGR02660">
    <property type="entry name" value="nifV_homocitr"/>
    <property type="match status" value="1"/>
</dbReference>
<dbReference type="InterPro" id="IPR013785">
    <property type="entry name" value="Aldolase_TIM"/>
</dbReference>
<evidence type="ECO:0000313" key="11">
    <source>
        <dbReference type="Proteomes" id="UP001597380"/>
    </source>
</evidence>
<name>A0ABW4XHL0_9GAMM</name>
<comment type="similarity">
    <text evidence="2 7">Belongs to the alpha-IPM synthase/homocitrate synthase family.</text>
</comment>
<dbReference type="Pfam" id="PF22617">
    <property type="entry name" value="HCS_D2"/>
    <property type="match status" value="1"/>
</dbReference>
<dbReference type="Pfam" id="PF00682">
    <property type="entry name" value="HMGL-like"/>
    <property type="match status" value="1"/>
</dbReference>
<dbReference type="PROSITE" id="PS00816">
    <property type="entry name" value="AIPM_HOMOCIT_SYNTH_2"/>
    <property type="match status" value="1"/>
</dbReference>
<dbReference type="EC" id="2.3.3.14" evidence="3 8"/>
<feature type="domain" description="Pyruvate carboxyltransferase" evidence="9">
    <location>
        <begin position="3"/>
        <end position="258"/>
    </location>
</feature>
<dbReference type="GO" id="GO:0004410">
    <property type="term" value="F:homocitrate synthase activity"/>
    <property type="evidence" value="ECO:0007669"/>
    <property type="project" value="UniProtKB-EC"/>
</dbReference>
<dbReference type="SUPFAM" id="SSF51569">
    <property type="entry name" value="Aldolase"/>
    <property type="match status" value="1"/>
</dbReference>
<accession>A0ABW4XHL0</accession>
<keyword evidence="8" id="KW-0535">Nitrogen fixation</keyword>
<organism evidence="10 11">
    <name type="scientific">Corallincola platygyrae</name>
    <dbReference type="NCBI Taxonomy" id="1193278"/>
    <lineage>
        <taxon>Bacteria</taxon>
        <taxon>Pseudomonadati</taxon>
        <taxon>Pseudomonadota</taxon>
        <taxon>Gammaproteobacteria</taxon>
        <taxon>Alteromonadales</taxon>
        <taxon>Psychromonadaceae</taxon>
        <taxon>Corallincola</taxon>
    </lineage>
</organism>
<sequence>MAVIINDTTLRDGEQTAGVAFTPEEKLAIAAKLEAVGVPELEIGIPAMGAREREVMGAITASLTTTQTMAWCRMVADDIYACRGLGLDWVDLSIPVSPQQMQHKLGIGRAEVLSRIQHHVRVALDEGLKVCVGMEDASRADPAFLYQVAEQAELAGASRVRFADTLGILDPFTTEETISGLVDYTGLQVEMHAHNDLGLATANTLAAITAGAHSVNTTVNGLGERAGNAPLEEVVMAMEVIRQGRYRGKVGISVSTLPEICDQVAAAAGRSICQQKCIVGQNVFTHESGIHVDGLLKHPENYQGFDPALLGRQHALVLGKHSGKQAIKNLCLAQGIYLDDSQCEHFRTILALWVEANKHSPSPEQVVELVKHHLKENLKKQEQESRSERLKVLPQCHHPRNHAGLANIAEGE</sequence>
<comment type="function">
    <text evidence="1 8">This protein is a Fe-Mo-cofactor biosynthetic component.</text>
</comment>
<dbReference type="PANTHER" id="PTHR42880">
    <property type="entry name" value="HOMOCITRATE SYNTHASE"/>
    <property type="match status" value="1"/>
</dbReference>
<dbReference type="InterPro" id="IPR000891">
    <property type="entry name" value="PYR_CT"/>
</dbReference>
<evidence type="ECO:0000313" key="10">
    <source>
        <dbReference type="EMBL" id="MFD2094539.1"/>
    </source>
</evidence>
<dbReference type="InterPro" id="IPR054691">
    <property type="entry name" value="LeuA/HCS_post-cat"/>
</dbReference>
<evidence type="ECO:0000256" key="6">
    <source>
        <dbReference type="ARBA" id="ARBA00048019"/>
    </source>
</evidence>
<dbReference type="PROSITE" id="PS50991">
    <property type="entry name" value="PYR_CT"/>
    <property type="match status" value="1"/>
</dbReference>
<dbReference type="PANTHER" id="PTHR42880:SF1">
    <property type="entry name" value="ISOPROPYLMALATE_HOMOCITRATE_CITRAMALATE SYNTHASE FAMILY PROTEIN"/>
    <property type="match status" value="1"/>
</dbReference>
<evidence type="ECO:0000256" key="4">
    <source>
        <dbReference type="ARBA" id="ARBA00020735"/>
    </source>
</evidence>
<evidence type="ECO:0000259" key="9">
    <source>
        <dbReference type="PROSITE" id="PS50991"/>
    </source>
</evidence>
<keyword evidence="10" id="KW-0012">Acyltransferase</keyword>
<dbReference type="CDD" id="cd07939">
    <property type="entry name" value="DRE_TIM_NifV"/>
    <property type="match status" value="1"/>
</dbReference>
<dbReference type="EMBL" id="JBHUHT010000004">
    <property type="protein sequence ID" value="MFD2094539.1"/>
    <property type="molecule type" value="Genomic_DNA"/>
</dbReference>
<comment type="catalytic activity">
    <reaction evidence="6 8">
        <text>acetyl-CoA + 2-oxoglutarate + H2O = (2R)-homocitrate + CoA + H(+)</text>
        <dbReference type="Rhea" id="RHEA:12929"/>
        <dbReference type="ChEBI" id="CHEBI:15377"/>
        <dbReference type="ChEBI" id="CHEBI:15378"/>
        <dbReference type="ChEBI" id="CHEBI:16810"/>
        <dbReference type="ChEBI" id="CHEBI:57287"/>
        <dbReference type="ChEBI" id="CHEBI:57288"/>
        <dbReference type="ChEBI" id="CHEBI:58884"/>
        <dbReference type="EC" id="2.3.3.14"/>
    </reaction>
</comment>
<dbReference type="PROSITE" id="PS00815">
    <property type="entry name" value="AIPM_HOMOCIT_SYNTH_1"/>
    <property type="match status" value="1"/>
</dbReference>
<dbReference type="Proteomes" id="UP001597380">
    <property type="component" value="Unassembled WGS sequence"/>
</dbReference>
<keyword evidence="5 7" id="KW-0808">Transferase</keyword>
<dbReference type="Gene3D" id="1.10.238.260">
    <property type="match status" value="1"/>
</dbReference>
<evidence type="ECO:0000256" key="7">
    <source>
        <dbReference type="RuleBase" id="RU003523"/>
    </source>
</evidence>
<evidence type="ECO:0000256" key="5">
    <source>
        <dbReference type="ARBA" id="ARBA00022679"/>
    </source>
</evidence>
<proteinExistence type="inferred from homology"/>